<feature type="transmembrane region" description="Helical" evidence="5">
    <location>
        <begin position="172"/>
        <end position="193"/>
    </location>
</feature>
<protein>
    <recommendedName>
        <fullName evidence="7">Membrane transporter protein</fullName>
    </recommendedName>
</protein>
<evidence type="ECO:0000256" key="5">
    <source>
        <dbReference type="SAM" id="Phobius"/>
    </source>
</evidence>
<evidence type="ECO:0008006" key="7">
    <source>
        <dbReference type="Google" id="ProtNLM"/>
    </source>
</evidence>
<keyword evidence="2 5" id="KW-0812">Transmembrane</keyword>
<dbReference type="InterPro" id="IPR051598">
    <property type="entry name" value="TSUP/Inactive_protease-like"/>
</dbReference>
<feature type="transmembrane region" description="Helical" evidence="5">
    <location>
        <begin position="200"/>
        <end position="222"/>
    </location>
</feature>
<reference evidence="6" key="1">
    <citation type="submission" date="2018-06" db="EMBL/GenBank/DDBJ databases">
        <authorList>
            <person name="Zhirakovskaya E."/>
        </authorList>
    </citation>
    <scope>NUCLEOTIDE SEQUENCE</scope>
</reference>
<dbReference type="GO" id="GO:0016020">
    <property type="term" value="C:membrane"/>
    <property type="evidence" value="ECO:0007669"/>
    <property type="project" value="UniProtKB-SubCell"/>
</dbReference>
<dbReference type="PANTHER" id="PTHR43701">
    <property type="entry name" value="MEMBRANE TRANSPORTER PROTEIN MJ0441-RELATED"/>
    <property type="match status" value="1"/>
</dbReference>
<keyword evidence="4 5" id="KW-0472">Membrane</keyword>
<feature type="transmembrane region" description="Helical" evidence="5">
    <location>
        <begin position="72"/>
        <end position="90"/>
    </location>
</feature>
<dbReference type="Pfam" id="PF01925">
    <property type="entry name" value="TauE"/>
    <property type="match status" value="1"/>
</dbReference>
<dbReference type="PANTHER" id="PTHR43701:SF5">
    <property type="entry name" value="MEMBRANE TRANSPORTER PROTEIN-RELATED"/>
    <property type="match status" value="1"/>
</dbReference>
<organism evidence="6">
    <name type="scientific">hydrothermal vent metagenome</name>
    <dbReference type="NCBI Taxonomy" id="652676"/>
    <lineage>
        <taxon>unclassified sequences</taxon>
        <taxon>metagenomes</taxon>
        <taxon>ecological metagenomes</taxon>
    </lineage>
</organism>
<dbReference type="EMBL" id="UOGF01000108">
    <property type="protein sequence ID" value="VAX33389.1"/>
    <property type="molecule type" value="Genomic_DNA"/>
</dbReference>
<keyword evidence="3 5" id="KW-1133">Transmembrane helix</keyword>
<feature type="transmembrane region" description="Helical" evidence="5">
    <location>
        <begin position="135"/>
        <end position="166"/>
    </location>
</feature>
<evidence type="ECO:0000256" key="1">
    <source>
        <dbReference type="ARBA" id="ARBA00004141"/>
    </source>
</evidence>
<accession>A0A3B1CTP1</accession>
<proteinExistence type="predicted"/>
<comment type="subcellular location">
    <subcellularLocation>
        <location evidence="1">Membrane</location>
        <topology evidence="1">Multi-pass membrane protein</topology>
    </subcellularLocation>
</comment>
<name>A0A3B1CTP1_9ZZZZ</name>
<evidence type="ECO:0000256" key="3">
    <source>
        <dbReference type="ARBA" id="ARBA00022989"/>
    </source>
</evidence>
<dbReference type="InterPro" id="IPR002781">
    <property type="entry name" value="TM_pro_TauE-like"/>
</dbReference>
<evidence type="ECO:0000313" key="6">
    <source>
        <dbReference type="EMBL" id="VAX33389.1"/>
    </source>
</evidence>
<sequence length="249" mass="26438">MQIQMVALLALFVIAMLYSSVGHGGASGYLAVLVLAGYMRPDITPVVLILNIAVASTGLFHYRRAGHFSFKLLKPLVITSIPAAFLGGMIPLNDAVYAVLLGFILLIAALRFLFVAHLFKTRETSVLISHKTWALALGAVLGLLAGMVGVGGGIFLSPLLLFLGWADAKKTAAVSAAFIVLNSMSGLSAHLLLGAVIDWPLLSSIAVTIYIGGFIGSFFGAWRLSLRMLQQLLGSVLAIASFKLIIKVW</sequence>
<feature type="transmembrane region" description="Helical" evidence="5">
    <location>
        <begin position="96"/>
        <end position="114"/>
    </location>
</feature>
<dbReference type="AlphaFoldDB" id="A0A3B1CTP1"/>
<gene>
    <name evidence="6" type="ORF">MNBD_NITROSPIRAE01-464</name>
</gene>
<evidence type="ECO:0000256" key="4">
    <source>
        <dbReference type="ARBA" id="ARBA00023136"/>
    </source>
</evidence>
<evidence type="ECO:0000256" key="2">
    <source>
        <dbReference type="ARBA" id="ARBA00022692"/>
    </source>
</evidence>
<feature type="transmembrane region" description="Helical" evidence="5">
    <location>
        <begin position="43"/>
        <end position="60"/>
    </location>
</feature>